<proteinExistence type="predicted"/>
<evidence type="ECO:0000256" key="2">
    <source>
        <dbReference type="ARBA" id="ARBA00022737"/>
    </source>
</evidence>
<dbReference type="InterPro" id="IPR029058">
    <property type="entry name" value="AB_hydrolase_fold"/>
</dbReference>
<feature type="repeat" description="WD" evidence="3">
    <location>
        <begin position="504"/>
        <end position="545"/>
    </location>
</feature>
<keyword evidence="5" id="KW-1185">Reference proteome</keyword>
<dbReference type="EMBL" id="CP089281">
    <property type="protein sequence ID" value="USP82831.1"/>
    <property type="molecule type" value="Genomic_DNA"/>
</dbReference>
<dbReference type="SMART" id="SM00320">
    <property type="entry name" value="WD40"/>
    <property type="match status" value="7"/>
</dbReference>
<dbReference type="PANTHER" id="PTHR19848:SF8">
    <property type="entry name" value="F-BOX AND WD REPEAT DOMAIN CONTAINING 7"/>
    <property type="match status" value="1"/>
</dbReference>
<evidence type="ECO:0000256" key="3">
    <source>
        <dbReference type="PROSITE-ProRule" id="PRU00221"/>
    </source>
</evidence>
<feature type="repeat" description="WD" evidence="3">
    <location>
        <begin position="674"/>
        <end position="712"/>
    </location>
</feature>
<dbReference type="PROSITE" id="PS50294">
    <property type="entry name" value="WD_REPEATS_REGION"/>
    <property type="match status" value="4"/>
</dbReference>
<dbReference type="SUPFAM" id="SSF53474">
    <property type="entry name" value="alpha/beta-Hydrolases"/>
    <property type="match status" value="1"/>
</dbReference>
<dbReference type="PANTHER" id="PTHR19848">
    <property type="entry name" value="WD40 REPEAT PROTEIN"/>
    <property type="match status" value="1"/>
</dbReference>
<gene>
    <name evidence="4" type="ORF">yc1106_10105</name>
</gene>
<reference evidence="4" key="1">
    <citation type="submission" date="2021-12" db="EMBL/GenBank/DDBJ databases">
        <title>Curvularia clavata genome.</title>
        <authorList>
            <person name="Cao Y."/>
        </authorList>
    </citation>
    <scope>NUCLEOTIDE SEQUENCE</scope>
    <source>
        <strain evidence="4">Yc1106</strain>
    </source>
</reference>
<dbReference type="AlphaFoldDB" id="A0A9Q8ZIV8"/>
<dbReference type="InterPro" id="IPR036322">
    <property type="entry name" value="WD40_repeat_dom_sf"/>
</dbReference>
<keyword evidence="2" id="KW-0677">Repeat</keyword>
<feature type="repeat" description="WD" evidence="3">
    <location>
        <begin position="546"/>
        <end position="587"/>
    </location>
</feature>
<sequence length="712" mass="79376">MARAKGPVFRVTGLLASQLDDELTASLRAAIDDSLTEEERPKKVPSIAIVPSCYRYDEKIALVEFHGGVPEFLSGLNDNPFGDWQVEMGDTDISFDQHFFGFTQLYTPKADSPVTADVIAITGLDGHAYGSWRGKGNLGRMWLRDFLSKDLPFCRTMTYGYNSKLLSHGIDTIMDYGRGLLEELKKVRNTEELRKRPLFFVAHSFGGIILAHCLVKAVQATNVDHPTIASLYKATYGMLLFGIPHKGLVIDDIGKMLAREEESPRSALLKQIRVKSDLLAVQLADFKNLIRDRKIVSFYETGQTRRLEFVGYSLKNNAVHSESKRWKRTGDFVTVVETDSALLQLPDFIEEKIPVDADHSTIVKFDFRNHPGYTSAREKLTQFEREAPQVVAARFSMGQLQHKPKSHSIVSSQSEAISVMTIRPDLGPATSVTFMRDGKCVAGSLGNGNIGFWNTQNGTCSRMLIGDGELLERLVSSPDRKLLAWSSYNGTINIWDTVNKSRLISLDHQSTTKLSFSPDNKYILSASKDGRARIWNLETKELFASIHEHPGTVHTVAYSMDGTRVITASLDEIVSVWDVSTMSLVCRIHADDCYINAIAITPDSKHLVTAGYGTPATARLWNMSNGRCVRTFFGHQKDIISVAFSHNGKYLLTGSADLDAKVWDIQTGVCVRNLRGHKHTVNSVAFSLDDNYIATASWDGIFKIWDVSDLMI</sequence>
<dbReference type="InterPro" id="IPR001680">
    <property type="entry name" value="WD40_rpt"/>
</dbReference>
<dbReference type="SUPFAM" id="SSF50978">
    <property type="entry name" value="WD40 repeat-like"/>
    <property type="match status" value="1"/>
</dbReference>
<evidence type="ECO:0000313" key="5">
    <source>
        <dbReference type="Proteomes" id="UP001056012"/>
    </source>
</evidence>
<dbReference type="PROSITE" id="PS50082">
    <property type="entry name" value="WD_REPEATS_2"/>
    <property type="match status" value="4"/>
</dbReference>
<dbReference type="Proteomes" id="UP001056012">
    <property type="component" value="Chromosome 8"/>
</dbReference>
<dbReference type="CDD" id="cd00200">
    <property type="entry name" value="WD40"/>
    <property type="match status" value="1"/>
</dbReference>
<evidence type="ECO:0000256" key="1">
    <source>
        <dbReference type="ARBA" id="ARBA00022574"/>
    </source>
</evidence>
<dbReference type="Gene3D" id="2.130.10.10">
    <property type="entry name" value="YVTN repeat-like/Quinoprotein amine dehydrogenase"/>
    <property type="match status" value="2"/>
</dbReference>
<dbReference type="Pfam" id="PF00400">
    <property type="entry name" value="WD40"/>
    <property type="match status" value="4"/>
</dbReference>
<organism evidence="4 5">
    <name type="scientific">Curvularia clavata</name>
    <dbReference type="NCBI Taxonomy" id="95742"/>
    <lineage>
        <taxon>Eukaryota</taxon>
        <taxon>Fungi</taxon>
        <taxon>Dikarya</taxon>
        <taxon>Ascomycota</taxon>
        <taxon>Pezizomycotina</taxon>
        <taxon>Dothideomycetes</taxon>
        <taxon>Pleosporomycetidae</taxon>
        <taxon>Pleosporales</taxon>
        <taxon>Pleosporineae</taxon>
        <taxon>Pleosporaceae</taxon>
        <taxon>Curvularia</taxon>
    </lineage>
</organism>
<dbReference type="OrthoDB" id="1658288at2759"/>
<dbReference type="InterPro" id="IPR019775">
    <property type="entry name" value="WD40_repeat_CS"/>
</dbReference>
<name>A0A9Q8ZIV8_CURCL</name>
<evidence type="ECO:0000313" key="4">
    <source>
        <dbReference type="EMBL" id="USP82831.1"/>
    </source>
</evidence>
<dbReference type="InterPro" id="IPR015943">
    <property type="entry name" value="WD40/YVTN_repeat-like_dom_sf"/>
</dbReference>
<dbReference type="InterPro" id="IPR020472">
    <property type="entry name" value="WD40_PAC1"/>
</dbReference>
<feature type="repeat" description="WD" evidence="3">
    <location>
        <begin position="632"/>
        <end position="673"/>
    </location>
</feature>
<dbReference type="PROSITE" id="PS00678">
    <property type="entry name" value="WD_REPEATS_1"/>
    <property type="match status" value="3"/>
</dbReference>
<accession>A0A9Q8ZIV8</accession>
<dbReference type="VEuPathDB" id="FungiDB:yc1106_10105"/>
<keyword evidence="1 3" id="KW-0853">WD repeat</keyword>
<protein>
    <submittedName>
        <fullName evidence="4">Uncharacterized protein</fullName>
    </submittedName>
</protein>
<dbReference type="PRINTS" id="PR00320">
    <property type="entry name" value="GPROTEINBRPT"/>
</dbReference>